<proteinExistence type="predicted"/>
<protein>
    <recommendedName>
        <fullName evidence="4">K Homology domain-containing protein</fullName>
    </recommendedName>
</protein>
<dbReference type="CDD" id="cd22462">
    <property type="entry name" value="KH-I_HEN4_like_rpt5"/>
    <property type="match status" value="1"/>
</dbReference>
<feature type="domain" description="K Homology" evidence="4">
    <location>
        <begin position="141"/>
        <end position="219"/>
    </location>
</feature>
<dbReference type="EMBL" id="JAXIOK010000017">
    <property type="protein sequence ID" value="KAK4751159.1"/>
    <property type="molecule type" value="Genomic_DNA"/>
</dbReference>
<feature type="domain" description="K Homology" evidence="4">
    <location>
        <begin position="35"/>
        <end position="106"/>
    </location>
</feature>
<dbReference type="InterPro" id="IPR036612">
    <property type="entry name" value="KH_dom_type_1_sf"/>
</dbReference>
<dbReference type="Gene3D" id="3.30.1370.10">
    <property type="entry name" value="K Homology domain, type 1"/>
    <property type="match status" value="5"/>
</dbReference>
<dbReference type="InterPro" id="IPR004087">
    <property type="entry name" value="KH_dom"/>
</dbReference>
<feature type="domain" description="K Homology" evidence="4">
    <location>
        <begin position="310"/>
        <end position="382"/>
    </location>
</feature>
<organism evidence="5 6">
    <name type="scientific">Trapa incisa</name>
    <dbReference type="NCBI Taxonomy" id="236973"/>
    <lineage>
        <taxon>Eukaryota</taxon>
        <taxon>Viridiplantae</taxon>
        <taxon>Streptophyta</taxon>
        <taxon>Embryophyta</taxon>
        <taxon>Tracheophyta</taxon>
        <taxon>Spermatophyta</taxon>
        <taxon>Magnoliopsida</taxon>
        <taxon>eudicotyledons</taxon>
        <taxon>Gunneridae</taxon>
        <taxon>Pentapetalae</taxon>
        <taxon>rosids</taxon>
        <taxon>malvids</taxon>
        <taxon>Myrtales</taxon>
        <taxon>Lythraceae</taxon>
        <taxon>Trapa</taxon>
    </lineage>
</organism>
<accession>A0AAN7PMS9</accession>
<evidence type="ECO:0000259" key="4">
    <source>
        <dbReference type="SMART" id="SM00322"/>
    </source>
</evidence>
<evidence type="ECO:0000313" key="6">
    <source>
        <dbReference type="Proteomes" id="UP001345219"/>
    </source>
</evidence>
<feature type="region of interest" description="Disordered" evidence="3">
    <location>
        <begin position="1"/>
        <end position="27"/>
    </location>
</feature>
<dbReference type="PANTHER" id="PTHR10288">
    <property type="entry name" value="KH DOMAIN CONTAINING RNA BINDING PROTEIN"/>
    <property type="match status" value="1"/>
</dbReference>
<keyword evidence="2" id="KW-0694">RNA-binding</keyword>
<dbReference type="InterPro" id="IPR004088">
    <property type="entry name" value="KH_dom_type_1"/>
</dbReference>
<evidence type="ECO:0000256" key="1">
    <source>
        <dbReference type="ARBA" id="ARBA00022737"/>
    </source>
</evidence>
<comment type="caution">
    <text evidence="5">The sequence shown here is derived from an EMBL/GenBank/DDBJ whole genome shotgun (WGS) entry which is preliminary data.</text>
</comment>
<keyword evidence="6" id="KW-1185">Reference proteome</keyword>
<gene>
    <name evidence="5" type="ORF">SAY87_004641</name>
</gene>
<dbReference type="SUPFAM" id="SSF54791">
    <property type="entry name" value="Eukaryotic type KH-domain (KH-domain type I)"/>
    <property type="match status" value="5"/>
</dbReference>
<evidence type="ECO:0000256" key="3">
    <source>
        <dbReference type="SAM" id="MobiDB-lite"/>
    </source>
</evidence>
<evidence type="ECO:0000256" key="2">
    <source>
        <dbReference type="PROSITE-ProRule" id="PRU00117"/>
    </source>
</evidence>
<dbReference type="CDD" id="cd22459">
    <property type="entry name" value="KH-I_PEPPER_rpt1_like"/>
    <property type="match status" value="2"/>
</dbReference>
<dbReference type="Pfam" id="PF00013">
    <property type="entry name" value="KH_1"/>
    <property type="match status" value="5"/>
</dbReference>
<reference evidence="5 6" key="1">
    <citation type="journal article" date="2023" name="Hortic Res">
        <title>Pangenome of water caltrop reveals structural variations and asymmetric subgenome divergence after allopolyploidization.</title>
        <authorList>
            <person name="Zhang X."/>
            <person name="Chen Y."/>
            <person name="Wang L."/>
            <person name="Yuan Y."/>
            <person name="Fang M."/>
            <person name="Shi L."/>
            <person name="Lu R."/>
            <person name="Comes H.P."/>
            <person name="Ma Y."/>
            <person name="Chen Y."/>
            <person name="Huang G."/>
            <person name="Zhou Y."/>
            <person name="Zheng Z."/>
            <person name="Qiu Y."/>
        </authorList>
    </citation>
    <scope>NUCLEOTIDE SEQUENCE [LARGE SCALE GENOMIC DNA]</scope>
    <source>
        <tissue evidence="5">Roots</tissue>
    </source>
</reference>
<name>A0AAN7PMS9_9MYRT</name>
<dbReference type="Proteomes" id="UP001345219">
    <property type="component" value="Chromosome 4"/>
</dbReference>
<feature type="domain" description="K Homology" evidence="4">
    <location>
        <begin position="391"/>
        <end position="465"/>
    </location>
</feature>
<feature type="compositionally biased region" description="Basic and acidic residues" evidence="3">
    <location>
        <begin position="1"/>
        <end position="20"/>
    </location>
</feature>
<dbReference type="AlphaFoldDB" id="A0AAN7PMS9"/>
<keyword evidence="1" id="KW-0677">Repeat</keyword>
<sequence length="631" mass="67493">MVDYGKRPRPQRGQEGDNKNFKRRAAGTDEMGGDNLIVYRILCPDGVMGSVIGKGGKVINSIRQDTRAKVKVVDSFPGSNHRVITIYCYVKEKVFFEIDNVFDQKKPMCPAQDALLRVQSEIATSVASASSESDYNKGTGDKEECQILVPSSQTAAIIGKSGYNIKRIRDKTGAYIKVNPKDPSDPSHSCAMDFDNFVVITGKPESVRKSLFAVSAIMYKFSPKEDIPLSTNVLENTTSIIIPPDVPIYHTPTGLYPGASDTHLFSSGAVPGILSSLPELQGYGHAGNPWPAYSSSLPVVSSQGASSQSEELILRVLCPFDKIGRVIGKGGSTIKNIRQDTGARIDVNDDNNGGDDCIIRVAAKESPQDLKSMGVEAVLMLQSKINDEDDNIVTMRLLVPSKVIGCLIGKGGSIVNEMRKRTKADIRISKGKKPEVAEENDESVEISGEVGNVRDAIVQIVLRLRDDILKEKDGEKNLSVGADSLYSGGGSGLSLSSMLPSVTPAVAPLGYDQMMETGSGLGMVSSSNLYGYGSLSMGDSGYGSLSSYTSKLIDSLAPPPSQLEIVVPGNSVGKVLGKGGANIANIRKISGAMIEISNPKSFQGDRIARISGTPEQRRTAENLIQAFILST</sequence>
<evidence type="ECO:0000313" key="5">
    <source>
        <dbReference type="EMBL" id="KAK4751159.1"/>
    </source>
</evidence>
<dbReference type="GO" id="GO:0003723">
    <property type="term" value="F:RNA binding"/>
    <property type="evidence" value="ECO:0007669"/>
    <property type="project" value="UniProtKB-UniRule"/>
</dbReference>
<dbReference type="SMART" id="SM00322">
    <property type="entry name" value="KH"/>
    <property type="match status" value="5"/>
</dbReference>
<feature type="domain" description="K Homology" evidence="4">
    <location>
        <begin position="559"/>
        <end position="629"/>
    </location>
</feature>
<dbReference type="PROSITE" id="PS50084">
    <property type="entry name" value="KH_TYPE_1"/>
    <property type="match status" value="5"/>
</dbReference>